<dbReference type="eggNOG" id="ENOG502SHD6">
    <property type="taxonomic scope" value="Eukaryota"/>
</dbReference>
<dbReference type="HOGENOM" id="CLU_010672_3_0_1"/>
<dbReference type="GO" id="GO:0004672">
    <property type="term" value="F:protein kinase activity"/>
    <property type="evidence" value="ECO:0007669"/>
    <property type="project" value="InterPro"/>
</dbReference>
<dbReference type="AlphaFoldDB" id="C7YN14"/>
<dbReference type="InterPro" id="IPR011009">
    <property type="entry name" value="Kinase-like_dom_sf"/>
</dbReference>
<dbReference type="PANTHER" id="PTHR37171">
    <property type="entry name" value="SERINE/THREONINE-PROTEIN KINASE YRZF-RELATED"/>
    <property type="match status" value="1"/>
</dbReference>
<dbReference type="SUPFAM" id="SSF56112">
    <property type="entry name" value="Protein kinase-like (PK-like)"/>
    <property type="match status" value="1"/>
</dbReference>
<keyword evidence="4" id="KW-1185">Reference proteome</keyword>
<evidence type="ECO:0000256" key="1">
    <source>
        <dbReference type="SAM" id="MobiDB-lite"/>
    </source>
</evidence>
<dbReference type="RefSeq" id="XP_003052761.1">
    <property type="nucleotide sequence ID" value="XM_003052715.1"/>
</dbReference>
<dbReference type="InterPro" id="IPR000719">
    <property type="entry name" value="Prot_kinase_dom"/>
</dbReference>
<dbReference type="OMA" id="LMIVDFE"/>
<sequence length="734" mass="83733">MEEIERLREQPREDPRIREAAEGRALEEQRRSEEAKEIERLREQLREVQRLRKKEERLREAAEVRAIEGRRQREEDQRIYEEERQRRQEVEECIAASRLSTPQQYLEACHSLGLALKIITDRPLTELEPEDTTNPAGRICPRRIIPWTTFAREQEKVWDKLSFSPSFSSQATFPSRHQLDYVKSLLSPVSCEMGLRISQRDVVENAAQILVDATYNDSSLRSYLSLGGTVAFDVHTNLEVTDDSLSESIEQASAQRRRKARGKGNREAGQFCVYQRSSGQTIPAVAIKYKAPHELRRGEIVTGLASEIQPDRDMINQEGEGYEFASRRLTTAVVTELFSYMIGKGTQYGYVCTGEVYVFLYIPDDPSCVYYSICVPSLDVQGDDETRLYRTAVAQVFAFLLQAIQSPPPCQAWHDAAECLDTWAIEYDDVLRSTPETDRRPRHDTPYQAQRWKGFTRSAMSSEVQGQDGNAASQERTSMRPNIRDRLYCTQGCLRGLAISGPMDENCPNFADHGNMHITPGEFLRLARDQLAVDRGKDADCVPLYLSGSRGSLFKFRLSSHGYTLVAKGVEIMDTKHLRHENKMYIHLRDIQGEFIPVCLGVIGLVKPYYFNSGVYKDFMFLSYGGQPVLKEFKEVSIDMANEILTALGRLHQHGVLHCDAEPRNVLYDEYTGRCVMVDLMLAKFHARQPLGTIKVNNSRNQKRKSGSGKQEKDVFAIEAQSLRASLRRRRGPA</sequence>
<dbReference type="VEuPathDB" id="FungiDB:NECHADRAFT_35371"/>
<proteinExistence type="predicted"/>
<name>C7YN14_FUSV7</name>
<dbReference type="GeneID" id="9671293"/>
<dbReference type="InterPro" id="IPR052396">
    <property type="entry name" value="Meiotic_Drive_Suppr_Kinase"/>
</dbReference>
<dbReference type="InParanoid" id="C7YN14"/>
<evidence type="ECO:0000259" key="2">
    <source>
        <dbReference type="PROSITE" id="PS50011"/>
    </source>
</evidence>
<dbReference type="GO" id="GO:0005524">
    <property type="term" value="F:ATP binding"/>
    <property type="evidence" value="ECO:0007669"/>
    <property type="project" value="InterPro"/>
</dbReference>
<dbReference type="PROSITE" id="PS50011">
    <property type="entry name" value="PROTEIN_KINASE_DOM"/>
    <property type="match status" value="1"/>
</dbReference>
<feature type="domain" description="Protein kinase" evidence="2">
    <location>
        <begin position="539"/>
        <end position="734"/>
    </location>
</feature>
<feature type="region of interest" description="Disordered" evidence="1">
    <location>
        <begin position="1"/>
        <end position="33"/>
    </location>
</feature>
<feature type="region of interest" description="Disordered" evidence="1">
    <location>
        <begin position="695"/>
        <end position="714"/>
    </location>
</feature>
<organism evidence="3 4">
    <name type="scientific">Fusarium vanettenii (strain ATCC MYA-4622 / CBS 123669 / FGSC 9596 / NRRL 45880 / 77-13-4)</name>
    <name type="common">Fusarium solani subsp. pisi</name>
    <dbReference type="NCBI Taxonomy" id="660122"/>
    <lineage>
        <taxon>Eukaryota</taxon>
        <taxon>Fungi</taxon>
        <taxon>Dikarya</taxon>
        <taxon>Ascomycota</taxon>
        <taxon>Pezizomycotina</taxon>
        <taxon>Sordariomycetes</taxon>
        <taxon>Hypocreomycetidae</taxon>
        <taxon>Hypocreales</taxon>
        <taxon>Nectriaceae</taxon>
        <taxon>Fusarium</taxon>
        <taxon>Fusarium solani species complex</taxon>
        <taxon>Fusarium vanettenii</taxon>
    </lineage>
</organism>
<dbReference type="Gene3D" id="1.10.510.10">
    <property type="entry name" value="Transferase(Phosphotransferase) domain 1"/>
    <property type="match status" value="1"/>
</dbReference>
<dbReference type="KEGG" id="nhe:NECHADRAFT_35371"/>
<accession>C7YN14</accession>
<protein>
    <recommendedName>
        <fullName evidence="2">Protein kinase domain-containing protein</fullName>
    </recommendedName>
</protein>
<dbReference type="EMBL" id="GG698897">
    <property type="protein sequence ID" value="EEU47048.1"/>
    <property type="molecule type" value="Genomic_DNA"/>
</dbReference>
<dbReference type="PANTHER" id="PTHR37171:SF1">
    <property type="entry name" value="SERINE_THREONINE-PROTEIN KINASE YRZF-RELATED"/>
    <property type="match status" value="1"/>
</dbReference>
<reference evidence="3 4" key="1">
    <citation type="journal article" date="2009" name="PLoS Genet.">
        <title>The genome of Nectria haematococca: contribution of supernumerary chromosomes to gene expansion.</title>
        <authorList>
            <person name="Coleman J.J."/>
            <person name="Rounsley S.D."/>
            <person name="Rodriguez-Carres M."/>
            <person name="Kuo A."/>
            <person name="Wasmann C.C."/>
            <person name="Grimwood J."/>
            <person name="Schmutz J."/>
            <person name="Taga M."/>
            <person name="White G.J."/>
            <person name="Zhou S."/>
            <person name="Schwartz D.C."/>
            <person name="Freitag M."/>
            <person name="Ma L.J."/>
            <person name="Danchin E.G."/>
            <person name="Henrissat B."/>
            <person name="Coutinho P.M."/>
            <person name="Nelson D.R."/>
            <person name="Straney D."/>
            <person name="Napoli C.A."/>
            <person name="Barker B.M."/>
            <person name="Gribskov M."/>
            <person name="Rep M."/>
            <person name="Kroken S."/>
            <person name="Molnar I."/>
            <person name="Rensing C."/>
            <person name="Kennell J.C."/>
            <person name="Zamora J."/>
            <person name="Farman M.L."/>
            <person name="Selker E.U."/>
            <person name="Salamov A."/>
            <person name="Shapiro H."/>
            <person name="Pangilinan J."/>
            <person name="Lindquist E."/>
            <person name="Lamers C."/>
            <person name="Grigoriev I.V."/>
            <person name="Geiser D.M."/>
            <person name="Covert S.F."/>
            <person name="Temporini E."/>
            <person name="Vanetten H.D."/>
        </authorList>
    </citation>
    <scope>NUCLEOTIDE SEQUENCE [LARGE SCALE GENOMIC DNA]</scope>
    <source>
        <strain evidence="4">ATCC MYA-4622 / CBS 123669 / FGSC 9596 / NRRL 45880 / 77-13-4</strain>
    </source>
</reference>
<evidence type="ECO:0000313" key="4">
    <source>
        <dbReference type="Proteomes" id="UP000005206"/>
    </source>
</evidence>
<dbReference type="OrthoDB" id="2156052at2759"/>
<evidence type="ECO:0000313" key="3">
    <source>
        <dbReference type="EMBL" id="EEU47048.1"/>
    </source>
</evidence>
<gene>
    <name evidence="3" type="ORF">NECHADRAFT_35371</name>
</gene>
<dbReference type="Proteomes" id="UP000005206">
    <property type="component" value="Chromosome 3"/>
</dbReference>